<dbReference type="EMBL" id="AAMX01000012">
    <property type="protein sequence ID" value="EAQ31748.1"/>
    <property type="molecule type" value="Genomic_DNA"/>
</dbReference>
<comment type="caution">
    <text evidence="1">The sequence shown here is derived from an EMBL/GenBank/DDBJ whole genome shotgun (WGS) entry which is preliminary data.</text>
</comment>
<keyword evidence="2" id="KW-1185">Reference proteome</keyword>
<dbReference type="PROSITE" id="PS51257">
    <property type="entry name" value="PROKAR_LIPOPROTEIN"/>
    <property type="match status" value="1"/>
</dbReference>
<accession>A0ABP2CRI3</accession>
<protein>
    <submittedName>
        <fullName evidence="1">Uncharacterized protein</fullName>
    </submittedName>
</protein>
<dbReference type="RefSeq" id="WP_006955894.1">
    <property type="nucleotide sequence ID" value="NZ_CH672406.1"/>
</dbReference>
<proteinExistence type="predicted"/>
<evidence type="ECO:0000313" key="1">
    <source>
        <dbReference type="EMBL" id="EAQ31748.1"/>
    </source>
</evidence>
<dbReference type="Proteomes" id="UP000016543">
    <property type="component" value="Unassembled WGS sequence"/>
</dbReference>
<name>A0ABP2CRI3_9GAMM</name>
<organism evidence="1 2">
    <name type="scientific">Idiomarina baltica OS145</name>
    <dbReference type="NCBI Taxonomy" id="314276"/>
    <lineage>
        <taxon>Bacteria</taxon>
        <taxon>Pseudomonadati</taxon>
        <taxon>Pseudomonadota</taxon>
        <taxon>Gammaproteobacteria</taxon>
        <taxon>Alteromonadales</taxon>
        <taxon>Idiomarinaceae</taxon>
        <taxon>Idiomarina</taxon>
    </lineage>
</organism>
<gene>
    <name evidence="1" type="ORF">OS145_06589</name>
</gene>
<reference evidence="1 2" key="1">
    <citation type="submission" date="2006-01" db="EMBL/GenBank/DDBJ databases">
        <authorList>
            <person name="Brettar I."/>
            <person name="Hofle M."/>
            <person name="Ferriera S."/>
            <person name="Johnson J."/>
            <person name="Kravitz S."/>
            <person name="Halpern A."/>
            <person name="Remington K."/>
            <person name="Beeson K."/>
            <person name="Tran B."/>
            <person name="Rogers Y.-H."/>
            <person name="Friedman R."/>
            <person name="Venter J.C."/>
        </authorList>
    </citation>
    <scope>NUCLEOTIDE SEQUENCE [LARGE SCALE GENOMIC DNA]</scope>
    <source>
        <strain evidence="1 2">OS145</strain>
    </source>
</reference>
<evidence type="ECO:0000313" key="2">
    <source>
        <dbReference type="Proteomes" id="UP000016543"/>
    </source>
</evidence>
<sequence>MFDNFKRCSFLLAGVLAVTGCSTTQPAPQNTAVPSAEFSLKVPRYGHAAVADEFALYRTTSHCRRSI</sequence>